<gene>
    <name evidence="1" type="ORF">STSP2_01381</name>
</gene>
<dbReference type="EMBL" id="CP019791">
    <property type="protein sequence ID" value="AQT68225.1"/>
    <property type="molecule type" value="Genomic_DNA"/>
</dbReference>
<name>A0A1U9NK79_9BACT</name>
<protein>
    <submittedName>
        <fullName evidence="1">Uncharacterized protein</fullName>
    </submittedName>
</protein>
<reference evidence="2" key="1">
    <citation type="submission" date="2017-02" db="EMBL/GenBank/DDBJ databases">
        <title>Comparative genomics and description of representatives of a novel lineage of planctomycetes thriving in anoxic sediments.</title>
        <authorList>
            <person name="Spring S."/>
            <person name="Bunk B."/>
            <person name="Sproer C."/>
        </authorList>
    </citation>
    <scope>NUCLEOTIDE SEQUENCE [LARGE SCALE GENOMIC DNA]</scope>
    <source>
        <strain evidence="2">ST-NAGAB-D1</strain>
    </source>
</reference>
<proteinExistence type="predicted"/>
<keyword evidence="2" id="KW-1185">Reference proteome</keyword>
<evidence type="ECO:0000313" key="2">
    <source>
        <dbReference type="Proteomes" id="UP000189674"/>
    </source>
</evidence>
<organism evidence="1 2">
    <name type="scientific">Anaerohalosphaera lusitana</name>
    <dbReference type="NCBI Taxonomy" id="1936003"/>
    <lineage>
        <taxon>Bacteria</taxon>
        <taxon>Pseudomonadati</taxon>
        <taxon>Planctomycetota</taxon>
        <taxon>Phycisphaerae</taxon>
        <taxon>Sedimentisphaerales</taxon>
        <taxon>Anaerohalosphaeraceae</taxon>
        <taxon>Anaerohalosphaera</taxon>
    </lineage>
</organism>
<dbReference type="AlphaFoldDB" id="A0A1U9NK79"/>
<sequence length="32" mass="3813">MSVECYKGFNRFLNVFRCSIMTNYEESPNCDD</sequence>
<dbReference type="KEGG" id="alus:STSP2_01381"/>
<dbReference type="Proteomes" id="UP000189674">
    <property type="component" value="Chromosome"/>
</dbReference>
<accession>A0A1U9NK79</accession>
<evidence type="ECO:0000313" key="1">
    <source>
        <dbReference type="EMBL" id="AQT68225.1"/>
    </source>
</evidence>